<reference evidence="1 2" key="1">
    <citation type="submission" date="2020-08" db="EMBL/GenBank/DDBJ databases">
        <title>Sequencing the genomes of 1000 actinobacteria strains.</title>
        <authorList>
            <person name="Klenk H.-P."/>
        </authorList>
    </citation>
    <scope>NUCLEOTIDE SEQUENCE [LARGE SCALE GENOMIC DNA]</scope>
    <source>
        <strain evidence="1 2">DSM 45362</strain>
    </source>
</reference>
<dbReference type="AlphaFoldDB" id="A0A841BZQ9"/>
<organism evidence="1 2">
    <name type="scientific">Allocatelliglobosispora scoriae</name>
    <dbReference type="NCBI Taxonomy" id="643052"/>
    <lineage>
        <taxon>Bacteria</taxon>
        <taxon>Bacillati</taxon>
        <taxon>Actinomycetota</taxon>
        <taxon>Actinomycetes</taxon>
        <taxon>Micromonosporales</taxon>
        <taxon>Micromonosporaceae</taxon>
        <taxon>Allocatelliglobosispora</taxon>
    </lineage>
</organism>
<keyword evidence="2" id="KW-1185">Reference proteome</keyword>
<dbReference type="Proteomes" id="UP000587527">
    <property type="component" value="Unassembled WGS sequence"/>
</dbReference>
<dbReference type="RefSeq" id="WP_184843949.1">
    <property type="nucleotide sequence ID" value="NZ_JACHMN010000003.1"/>
</dbReference>
<gene>
    <name evidence="1" type="ORF">F4553_006609</name>
</gene>
<accession>A0A841BZQ9</accession>
<sequence length="134" mass="14601">MRTIVAQRNPYVILGIPFGSSREEANIAFARKARVLRRLGAEGRAQMTDLTWALNQVDEGIRLPEAEMGIYRIPADPSAFTITGAGALSPLPEFLPPRPGDTQGALDALRADAAHDYLRFLVVHRASQLSPPPV</sequence>
<protein>
    <submittedName>
        <fullName evidence="1">Uncharacterized protein</fullName>
    </submittedName>
</protein>
<dbReference type="EMBL" id="JACHMN010000003">
    <property type="protein sequence ID" value="MBB5873175.1"/>
    <property type="molecule type" value="Genomic_DNA"/>
</dbReference>
<evidence type="ECO:0000313" key="1">
    <source>
        <dbReference type="EMBL" id="MBB5873175.1"/>
    </source>
</evidence>
<proteinExistence type="predicted"/>
<name>A0A841BZQ9_9ACTN</name>
<evidence type="ECO:0000313" key="2">
    <source>
        <dbReference type="Proteomes" id="UP000587527"/>
    </source>
</evidence>
<comment type="caution">
    <text evidence="1">The sequence shown here is derived from an EMBL/GenBank/DDBJ whole genome shotgun (WGS) entry which is preliminary data.</text>
</comment>